<gene>
    <name evidence="1" type="primary">POLX_1429</name>
    <name evidence="1" type="ORF">TNCV_4127891</name>
</gene>
<evidence type="ECO:0000313" key="2">
    <source>
        <dbReference type="Proteomes" id="UP000887159"/>
    </source>
</evidence>
<comment type="caution">
    <text evidence="1">The sequence shown here is derived from an EMBL/GenBank/DDBJ whole genome shotgun (WGS) entry which is preliminary data.</text>
</comment>
<reference evidence="1" key="1">
    <citation type="submission" date="2020-08" db="EMBL/GenBank/DDBJ databases">
        <title>Multicomponent nature underlies the extraordinary mechanical properties of spider dragline silk.</title>
        <authorList>
            <person name="Kono N."/>
            <person name="Nakamura H."/>
            <person name="Mori M."/>
            <person name="Yoshida Y."/>
            <person name="Ohtoshi R."/>
            <person name="Malay A.D."/>
            <person name="Moran D.A.P."/>
            <person name="Tomita M."/>
            <person name="Numata K."/>
            <person name="Arakawa K."/>
        </authorList>
    </citation>
    <scope>NUCLEOTIDE SEQUENCE</scope>
</reference>
<accession>A0A8X6VI06</accession>
<protein>
    <submittedName>
        <fullName evidence="1">Retrovirus-related Pol polyprotein from transposon TNT 1-94</fullName>
    </submittedName>
</protein>
<dbReference type="EMBL" id="BMAU01021352">
    <property type="protein sequence ID" value="GFY19402.1"/>
    <property type="molecule type" value="Genomic_DNA"/>
</dbReference>
<dbReference type="AlphaFoldDB" id="A0A8X6VI06"/>
<keyword evidence="2" id="KW-1185">Reference proteome</keyword>
<organism evidence="1 2">
    <name type="scientific">Trichonephila clavipes</name>
    <name type="common">Golden silk orbweaver</name>
    <name type="synonym">Nephila clavipes</name>
    <dbReference type="NCBI Taxonomy" id="2585209"/>
    <lineage>
        <taxon>Eukaryota</taxon>
        <taxon>Metazoa</taxon>
        <taxon>Ecdysozoa</taxon>
        <taxon>Arthropoda</taxon>
        <taxon>Chelicerata</taxon>
        <taxon>Arachnida</taxon>
        <taxon>Araneae</taxon>
        <taxon>Araneomorphae</taxon>
        <taxon>Entelegynae</taxon>
        <taxon>Araneoidea</taxon>
        <taxon>Nephilidae</taxon>
        <taxon>Trichonephila</taxon>
    </lineage>
</organism>
<proteinExistence type="predicted"/>
<sequence>MDKITIPDLSRTIYFIWELKMKASLSLKRLDSLTINEKPGYLSRKDEIEWQTKNLDVVLYIKLSLADEQAFLFAAEDKTRVLWDKIKATFIG</sequence>
<dbReference type="Proteomes" id="UP000887159">
    <property type="component" value="Unassembled WGS sequence"/>
</dbReference>
<evidence type="ECO:0000313" key="1">
    <source>
        <dbReference type="EMBL" id="GFY19402.1"/>
    </source>
</evidence>
<name>A0A8X6VI06_TRICX</name>